<dbReference type="Proteomes" id="UP001528850">
    <property type="component" value="Unassembled WGS sequence"/>
</dbReference>
<dbReference type="InterPro" id="IPR050249">
    <property type="entry name" value="Pseudomonas-type_ThrB"/>
</dbReference>
<dbReference type="Pfam" id="PF01636">
    <property type="entry name" value="APH"/>
    <property type="match status" value="1"/>
</dbReference>
<comment type="caution">
    <text evidence="3">The sequence shown here is derived from an EMBL/GenBank/DDBJ whole genome shotgun (WGS) entry which is preliminary data.</text>
</comment>
<evidence type="ECO:0000313" key="4">
    <source>
        <dbReference type="Proteomes" id="UP001528850"/>
    </source>
</evidence>
<protein>
    <submittedName>
        <fullName evidence="3">Phosphotransferase</fullName>
    </submittedName>
</protein>
<dbReference type="EMBL" id="JARJJS010000001">
    <property type="protein sequence ID" value="MDF4023442.1"/>
    <property type="molecule type" value="Genomic_DNA"/>
</dbReference>
<name>A0ABT6B7B0_9GAMM</name>
<dbReference type="InterPro" id="IPR002575">
    <property type="entry name" value="Aminoglycoside_PTrfase"/>
</dbReference>
<keyword evidence="4" id="KW-1185">Reference proteome</keyword>
<evidence type="ECO:0000313" key="3">
    <source>
        <dbReference type="EMBL" id="MDF4023442.1"/>
    </source>
</evidence>
<dbReference type="InterPro" id="IPR011009">
    <property type="entry name" value="Kinase-like_dom_sf"/>
</dbReference>
<dbReference type="SUPFAM" id="SSF56112">
    <property type="entry name" value="Protein kinase-like (PK-like)"/>
    <property type="match status" value="1"/>
</dbReference>
<comment type="similarity">
    <text evidence="1">Belongs to the pseudomonas-type ThrB family.</text>
</comment>
<evidence type="ECO:0000256" key="1">
    <source>
        <dbReference type="ARBA" id="ARBA00038240"/>
    </source>
</evidence>
<reference evidence="3 4" key="1">
    <citation type="journal article" date="2024" name="Curr. Microbiol.">
        <title>Luteibacter sahnii sp. nov., A Novel Yellow-Colored Xanthomonadin Pigment Producing Probiotic Bacterium from Healthy Rice Seed Microbiome.</title>
        <authorList>
            <person name="Jaiswal G."/>
            <person name="Rana R."/>
            <person name="Nayak P.K."/>
            <person name="Chouhan R."/>
            <person name="Gandhi S.G."/>
            <person name="Patel H.K."/>
            <person name="Patil P.B."/>
        </authorList>
    </citation>
    <scope>NUCLEOTIDE SEQUENCE [LARGE SCALE GENOMIC DNA]</scope>
    <source>
        <strain evidence="3 4">PPL201</strain>
    </source>
</reference>
<sequence length="374" mass="41261">MTDDAHLTHGLAGDELAPDWPPLTLHEVVEVLERVPDAGQAVSLAWRSPRPLSAAALVDTAQGRVFVKRHHHSVRSPAQLAEEHRLASHARARGVPVPDLLRDASGASVFVRGDWVYEVQAPARGVDAYRDAYSWAPAGGVRHAYAAGAMLADWHAATADYEAPQRTTHILVARAEILSADDPVAAVAAGWAERPHLRAYLEARDWRRELSDALAPWQSRSFTTHPACWTHGDWHVSNLYWSDRSQAARITGVLDLGLAARTFAVFDLATAIERNAIAWLDVARGDIARVDLAHALIDGYRSRRDLSAADMRGLVDLLPLVHVDFALSEVEYFEGITRRRDHADVAWYTFLLGHARWFAEPPGRAFLDALGHVA</sequence>
<dbReference type="PANTHER" id="PTHR21064">
    <property type="entry name" value="AMINOGLYCOSIDE PHOSPHOTRANSFERASE DOMAIN-CONTAINING PROTEIN-RELATED"/>
    <property type="match status" value="1"/>
</dbReference>
<organism evidence="3 4">
    <name type="scientific">Luteibacter sahnii</name>
    <dbReference type="NCBI Taxonomy" id="3021977"/>
    <lineage>
        <taxon>Bacteria</taxon>
        <taxon>Pseudomonadati</taxon>
        <taxon>Pseudomonadota</taxon>
        <taxon>Gammaproteobacteria</taxon>
        <taxon>Lysobacterales</taxon>
        <taxon>Rhodanobacteraceae</taxon>
        <taxon>Luteibacter</taxon>
    </lineage>
</organism>
<evidence type="ECO:0000259" key="2">
    <source>
        <dbReference type="Pfam" id="PF01636"/>
    </source>
</evidence>
<feature type="domain" description="Aminoglycoside phosphotransferase" evidence="2">
    <location>
        <begin position="57"/>
        <end position="305"/>
    </location>
</feature>
<proteinExistence type="inferred from homology"/>
<gene>
    <name evidence="3" type="ORF">P3W24_00440</name>
</gene>
<dbReference type="PANTHER" id="PTHR21064:SF6">
    <property type="entry name" value="AMINOGLYCOSIDE PHOSPHOTRANSFERASE DOMAIN-CONTAINING PROTEIN"/>
    <property type="match status" value="1"/>
</dbReference>
<dbReference type="Gene3D" id="3.90.1200.10">
    <property type="match status" value="1"/>
</dbReference>
<accession>A0ABT6B7B0</accession>